<dbReference type="RefSeq" id="WP_046741733.1">
    <property type="nucleotide sequence ID" value="NZ_LBNQ01000023.1"/>
</dbReference>
<dbReference type="AlphaFoldDB" id="A0A0U1PZY4"/>
<dbReference type="EMBL" id="LBNQ01000023">
    <property type="protein sequence ID" value="KKW68031.1"/>
    <property type="molecule type" value="Genomic_DNA"/>
</dbReference>
<sequence>MVATAAPDHAALWPAPLPCPSCTSAMEALRIESHQGKPVELDLCFACQGIWFDHRESLQLSTHGTLALFRKLHAHRDDPHLPLKQQLRCPRCRQALQKGNDRTISGAYTVYRCATHGRFSTFASFMVEKGFVRHLGPAEVRALAEKVRIIHCSSCGAAVDLRRDHACPYCRSAFSLLDPHAVERALARLQQRTPATAAQADFPEAAAQVLIAQERMRQDNARRERERRSEALEISGFADELWSAGLSLLGRLLGR</sequence>
<dbReference type="STRING" id="1610491.AAV94_07705"/>
<feature type="domain" description="Transcription factor zinc-finger" evidence="1">
    <location>
        <begin position="19"/>
        <end position="57"/>
    </location>
</feature>
<accession>A0A0U1PZY4</accession>
<dbReference type="Pfam" id="PF13453">
    <property type="entry name" value="Zn_ribbon_TFIIB"/>
    <property type="match status" value="1"/>
</dbReference>
<keyword evidence="3" id="KW-1185">Reference proteome</keyword>
<dbReference type="InterPro" id="IPR027392">
    <property type="entry name" value="TF_Znf"/>
</dbReference>
<proteinExistence type="predicted"/>
<dbReference type="OrthoDB" id="9814037at2"/>
<evidence type="ECO:0000259" key="1">
    <source>
        <dbReference type="Pfam" id="PF13453"/>
    </source>
</evidence>
<evidence type="ECO:0000313" key="2">
    <source>
        <dbReference type="EMBL" id="KKW68031.1"/>
    </source>
</evidence>
<reference evidence="2 3" key="1">
    <citation type="submission" date="2015-05" db="EMBL/GenBank/DDBJ databases">
        <title>Draft genome sequence of Lampropedia sp. CT6, isolated from the microbial mat of a hot water spring, located at Manikaran, India.</title>
        <authorList>
            <person name="Tripathi C."/>
            <person name="Rani P."/>
            <person name="Mahato N.K."/>
            <person name="Lal R."/>
        </authorList>
    </citation>
    <scope>NUCLEOTIDE SEQUENCE [LARGE SCALE GENOMIC DNA]</scope>
    <source>
        <strain evidence="2 3">CT6</strain>
    </source>
</reference>
<protein>
    <recommendedName>
        <fullName evidence="1">Transcription factor zinc-finger domain-containing protein</fullName>
    </recommendedName>
</protein>
<name>A0A0U1PZY4_9BURK</name>
<comment type="caution">
    <text evidence="2">The sequence shown here is derived from an EMBL/GenBank/DDBJ whole genome shotgun (WGS) entry which is preliminary data.</text>
</comment>
<dbReference type="PATRIC" id="fig|1610491.3.peg.1635"/>
<evidence type="ECO:0000313" key="3">
    <source>
        <dbReference type="Proteomes" id="UP000050580"/>
    </source>
</evidence>
<dbReference type="Proteomes" id="UP000050580">
    <property type="component" value="Unassembled WGS sequence"/>
</dbReference>
<gene>
    <name evidence="2" type="ORF">AAV94_07705</name>
</gene>
<organism evidence="2 3">
    <name type="scientific">Lampropedia cohaerens</name>
    <dbReference type="NCBI Taxonomy" id="1610491"/>
    <lineage>
        <taxon>Bacteria</taxon>
        <taxon>Pseudomonadati</taxon>
        <taxon>Pseudomonadota</taxon>
        <taxon>Betaproteobacteria</taxon>
        <taxon>Burkholderiales</taxon>
        <taxon>Comamonadaceae</taxon>
        <taxon>Lampropedia</taxon>
    </lineage>
</organism>